<dbReference type="OrthoDB" id="517121at2"/>
<keyword evidence="1" id="KW-0732">Signal</keyword>
<sequence>MKRFLPYAVVLTAFALPLSAHAEGFALGVRAGTLGAGVEGTIGLSERINLRLGANSYTYSYDETIEDIRYDADLELKSGALILDWHPFAGAFRVSAGMLSNKNGVDLTATPTGSVTIGGTTYPFGTAGTLDGEVRFKSGAPFVALGWGNAVAGNKGFGLNFEIGAVFQGSPDVELASSNPAVPQSDLDQEEREIEDDLDNFKVYPVLSLGVSYRF</sequence>
<feature type="signal peptide" evidence="1">
    <location>
        <begin position="1"/>
        <end position="22"/>
    </location>
</feature>
<evidence type="ECO:0000313" key="3">
    <source>
        <dbReference type="Proteomes" id="UP000218899"/>
    </source>
</evidence>
<proteinExistence type="predicted"/>
<dbReference type="Gene3D" id="2.40.160.170">
    <property type="match status" value="1"/>
</dbReference>
<feature type="chain" id="PRO_5008571074" evidence="1">
    <location>
        <begin position="23"/>
        <end position="215"/>
    </location>
</feature>
<reference evidence="2 3" key="1">
    <citation type="submission" date="2015-08" db="EMBL/GenBank/DDBJ databases">
        <title>Complete genome sequence of Sulfurifustis variabilis.</title>
        <authorList>
            <person name="Miura A."/>
            <person name="Kojima H."/>
            <person name="Fukui M."/>
        </authorList>
    </citation>
    <scope>NUCLEOTIDE SEQUENCE [LARGE SCALE GENOMIC DNA]</scope>
    <source>
        <strain evidence="3">skN76</strain>
    </source>
</reference>
<dbReference type="Proteomes" id="UP000218899">
    <property type="component" value="Chromosome"/>
</dbReference>
<dbReference type="AlphaFoldDB" id="A0A1B4V0Z3"/>
<dbReference type="KEGG" id="sva:SVA_0567"/>
<evidence type="ECO:0000256" key="1">
    <source>
        <dbReference type="SAM" id="SignalP"/>
    </source>
</evidence>
<dbReference type="EMBL" id="AP014936">
    <property type="protein sequence ID" value="BAU47148.1"/>
    <property type="molecule type" value="Genomic_DNA"/>
</dbReference>
<name>A0A1B4V0Z3_9GAMM</name>
<protein>
    <submittedName>
        <fullName evidence="2">Hisitdine kinase</fullName>
    </submittedName>
</protein>
<keyword evidence="3" id="KW-1185">Reference proteome</keyword>
<evidence type="ECO:0000313" key="2">
    <source>
        <dbReference type="EMBL" id="BAU47148.1"/>
    </source>
</evidence>
<gene>
    <name evidence="2" type="ORF">SVA_0567</name>
</gene>
<keyword evidence="2" id="KW-0808">Transferase</keyword>
<organism evidence="2 3">
    <name type="scientific">Sulfurifustis variabilis</name>
    <dbReference type="NCBI Taxonomy" id="1675686"/>
    <lineage>
        <taxon>Bacteria</taxon>
        <taxon>Pseudomonadati</taxon>
        <taxon>Pseudomonadota</taxon>
        <taxon>Gammaproteobacteria</taxon>
        <taxon>Acidiferrobacterales</taxon>
        <taxon>Acidiferrobacteraceae</taxon>
        <taxon>Sulfurifustis</taxon>
    </lineage>
</organism>
<dbReference type="GO" id="GO:0016301">
    <property type="term" value="F:kinase activity"/>
    <property type="evidence" value="ECO:0007669"/>
    <property type="project" value="UniProtKB-KW"/>
</dbReference>
<dbReference type="RefSeq" id="WP_096458488.1">
    <property type="nucleotide sequence ID" value="NZ_AP014936.1"/>
</dbReference>
<keyword evidence="2" id="KW-0418">Kinase</keyword>
<accession>A0A1B4V0Z3</accession>